<feature type="transmembrane region" description="Helical" evidence="1">
    <location>
        <begin position="72"/>
        <end position="92"/>
    </location>
</feature>
<reference evidence="3 4" key="1">
    <citation type="submission" date="2016-10" db="EMBL/GenBank/DDBJ databases">
        <title>Comparative genome analysis of multiple Pseudomonas spp. focuses on biocontrol and plant growth promoting traits.</title>
        <authorList>
            <person name="Tao X.-Y."/>
            <person name="Taylor C.G."/>
        </authorList>
    </citation>
    <scope>NUCLEOTIDE SEQUENCE [LARGE SCALE GENOMIC DNA]</scope>
    <source>
        <strain evidence="3 4">37D10</strain>
    </source>
</reference>
<accession>A0A423GXN3</accession>
<sequence>MPRLSFAIRALFAGCLLVATANHLHADLTHGLLWDYGYGDSTPWPSRLFWGVLTFLDPLAALLLFTTPRPGIVFTAAIIIVDVIHNTFYVALNRQWLETFYISQTVFLLAVLLLAPVAWKNIKQH</sequence>
<evidence type="ECO:0000313" key="4">
    <source>
        <dbReference type="Proteomes" id="UP000284684"/>
    </source>
</evidence>
<gene>
    <name evidence="3" type="ORF">BK658_07100</name>
</gene>
<proteinExistence type="predicted"/>
<keyword evidence="1" id="KW-0812">Transmembrane</keyword>
<keyword evidence="1" id="KW-1133">Transmembrane helix</keyword>
<evidence type="ECO:0000256" key="1">
    <source>
        <dbReference type="SAM" id="Phobius"/>
    </source>
</evidence>
<name>A0A423GXN3_9PSED</name>
<comment type="caution">
    <text evidence="3">The sequence shown here is derived from an EMBL/GenBank/DDBJ whole genome shotgun (WGS) entry which is preliminary data.</text>
</comment>
<feature type="transmembrane region" description="Helical" evidence="1">
    <location>
        <begin position="98"/>
        <end position="119"/>
    </location>
</feature>
<protein>
    <submittedName>
        <fullName evidence="3">Uncharacterized protein</fullName>
    </submittedName>
</protein>
<evidence type="ECO:0000256" key="2">
    <source>
        <dbReference type="SAM" id="SignalP"/>
    </source>
</evidence>
<feature type="chain" id="PRO_5019427737" evidence="2">
    <location>
        <begin position="27"/>
        <end position="125"/>
    </location>
</feature>
<evidence type="ECO:0000313" key="3">
    <source>
        <dbReference type="EMBL" id="RON02621.1"/>
    </source>
</evidence>
<keyword evidence="1" id="KW-0472">Membrane</keyword>
<feature type="signal peptide" evidence="2">
    <location>
        <begin position="1"/>
        <end position="26"/>
    </location>
</feature>
<keyword evidence="2" id="KW-0732">Signal</keyword>
<organism evidence="3 4">
    <name type="scientific">Pseudomonas brassicacearum</name>
    <dbReference type="NCBI Taxonomy" id="930166"/>
    <lineage>
        <taxon>Bacteria</taxon>
        <taxon>Pseudomonadati</taxon>
        <taxon>Pseudomonadota</taxon>
        <taxon>Gammaproteobacteria</taxon>
        <taxon>Pseudomonadales</taxon>
        <taxon>Pseudomonadaceae</taxon>
        <taxon>Pseudomonas</taxon>
    </lineage>
</organism>
<dbReference type="RefSeq" id="WP_123581740.1">
    <property type="nucleotide sequence ID" value="NZ_MOBI01000007.1"/>
</dbReference>
<dbReference type="AlphaFoldDB" id="A0A423GXN3"/>
<feature type="transmembrane region" description="Helical" evidence="1">
    <location>
        <begin position="46"/>
        <end position="65"/>
    </location>
</feature>
<dbReference type="Proteomes" id="UP000284684">
    <property type="component" value="Unassembled WGS sequence"/>
</dbReference>
<dbReference type="EMBL" id="MOBI01000007">
    <property type="protein sequence ID" value="RON02621.1"/>
    <property type="molecule type" value="Genomic_DNA"/>
</dbReference>